<dbReference type="KEGG" id="tsy:THSYN_20155"/>
<dbReference type="Proteomes" id="UP000232638">
    <property type="component" value="Chromosome"/>
</dbReference>
<dbReference type="InterPro" id="IPR000361">
    <property type="entry name" value="ATAP_core_dom"/>
</dbReference>
<dbReference type="AlphaFoldDB" id="A0A2K8UBS8"/>
<feature type="domain" description="Core" evidence="1">
    <location>
        <begin position="2"/>
        <end position="103"/>
    </location>
</feature>
<name>A0A2K8UBS8_9GAMM</name>
<dbReference type="GO" id="GO:0051539">
    <property type="term" value="F:4 iron, 4 sulfur cluster binding"/>
    <property type="evidence" value="ECO:0007669"/>
    <property type="project" value="TreeGrafter"/>
</dbReference>
<organism evidence="2 3">
    <name type="scientific">Candidatus Thiodictyon syntrophicum</name>
    <dbReference type="NCBI Taxonomy" id="1166950"/>
    <lineage>
        <taxon>Bacteria</taxon>
        <taxon>Pseudomonadati</taxon>
        <taxon>Pseudomonadota</taxon>
        <taxon>Gammaproteobacteria</taxon>
        <taxon>Chromatiales</taxon>
        <taxon>Chromatiaceae</taxon>
        <taxon>Thiodictyon</taxon>
    </lineage>
</organism>
<dbReference type="InterPro" id="IPR016092">
    <property type="entry name" value="ATAP"/>
</dbReference>
<dbReference type="InterPro" id="IPR017870">
    <property type="entry name" value="FeS_cluster_insertion_CS"/>
</dbReference>
<dbReference type="GO" id="GO:0051537">
    <property type="term" value="F:2 iron, 2 sulfur cluster binding"/>
    <property type="evidence" value="ECO:0007669"/>
    <property type="project" value="TreeGrafter"/>
</dbReference>
<dbReference type="InterPro" id="IPR035903">
    <property type="entry name" value="HesB-like_dom_sf"/>
</dbReference>
<dbReference type="EMBL" id="CP020370">
    <property type="protein sequence ID" value="AUB83026.1"/>
    <property type="molecule type" value="Genomic_DNA"/>
</dbReference>
<dbReference type="PANTHER" id="PTHR43011">
    <property type="entry name" value="IRON-SULFUR CLUSTER ASSEMBLY 2 HOMOLOG, MITOCHONDRIAL"/>
    <property type="match status" value="1"/>
</dbReference>
<dbReference type="PROSITE" id="PS01152">
    <property type="entry name" value="HESB"/>
    <property type="match status" value="1"/>
</dbReference>
<proteinExistence type="predicted"/>
<dbReference type="GO" id="GO:0005506">
    <property type="term" value="F:iron ion binding"/>
    <property type="evidence" value="ECO:0007669"/>
    <property type="project" value="TreeGrafter"/>
</dbReference>
<evidence type="ECO:0000313" key="2">
    <source>
        <dbReference type="EMBL" id="AUB83026.1"/>
    </source>
</evidence>
<dbReference type="Gene3D" id="2.60.300.12">
    <property type="entry name" value="HesB-like domain"/>
    <property type="match status" value="1"/>
</dbReference>
<reference evidence="2 3" key="1">
    <citation type="submission" date="2017-03" db="EMBL/GenBank/DDBJ databases">
        <title>Complete genome sequence of Candidatus 'Thiodictyon syntrophicum' sp. nov. strain Cad16T, a photolithoautotroph purple sulfur bacterium isolated from an alpine meromictic lake.</title>
        <authorList>
            <person name="Luedin S.M."/>
            <person name="Pothier J.F."/>
            <person name="Danza F."/>
            <person name="Storelli N."/>
            <person name="Wittwer M."/>
            <person name="Tonolla M."/>
        </authorList>
    </citation>
    <scope>NUCLEOTIDE SEQUENCE [LARGE SCALE GENOMIC DNA]</scope>
    <source>
        <strain evidence="2 3">Cad16T</strain>
    </source>
</reference>
<sequence>MLTLTPSALKAVSRFIKGSADPVAGLRISVTGGGCSGLQYAVALEGAARADDAIVECGPVKVFVDPASAPMLDGVTVDFRDSMEGNGFRFENPNAAQSCGCGKSFSA</sequence>
<dbReference type="GO" id="GO:0016226">
    <property type="term" value="P:iron-sulfur cluster assembly"/>
    <property type="evidence" value="ECO:0007669"/>
    <property type="project" value="InterPro"/>
</dbReference>
<keyword evidence="3" id="KW-1185">Reference proteome</keyword>
<dbReference type="NCBIfam" id="TIGR00049">
    <property type="entry name" value="iron-sulfur cluster assembly accessory protein"/>
    <property type="match status" value="1"/>
</dbReference>
<evidence type="ECO:0000259" key="1">
    <source>
        <dbReference type="Pfam" id="PF01521"/>
    </source>
</evidence>
<dbReference type="PANTHER" id="PTHR43011:SF1">
    <property type="entry name" value="IRON-SULFUR CLUSTER ASSEMBLY 2 HOMOLOG, MITOCHONDRIAL"/>
    <property type="match status" value="1"/>
</dbReference>
<dbReference type="Pfam" id="PF01521">
    <property type="entry name" value="Fe-S_biosyn"/>
    <property type="match status" value="1"/>
</dbReference>
<protein>
    <submittedName>
        <fullName evidence="2">Iron-sulfur cluster assembly accessory protein</fullName>
    </submittedName>
</protein>
<dbReference type="RefSeq" id="WP_100920726.1">
    <property type="nucleotide sequence ID" value="NZ_CP020370.1"/>
</dbReference>
<accession>A0A2K8UBS8</accession>
<dbReference type="SUPFAM" id="SSF89360">
    <property type="entry name" value="HesB-like domain"/>
    <property type="match status" value="1"/>
</dbReference>
<evidence type="ECO:0000313" key="3">
    <source>
        <dbReference type="Proteomes" id="UP000232638"/>
    </source>
</evidence>
<gene>
    <name evidence="2" type="ORF">THSYN_20155</name>
</gene>
<dbReference type="OrthoDB" id="9801228at2"/>